<dbReference type="Proteomes" id="UP001210678">
    <property type="component" value="Unassembled WGS sequence"/>
</dbReference>
<protein>
    <submittedName>
        <fullName evidence="2">PAS domain-containing protein</fullName>
    </submittedName>
</protein>
<dbReference type="SUPFAM" id="SSF55785">
    <property type="entry name" value="PYP-like sensor domain (PAS domain)"/>
    <property type="match status" value="1"/>
</dbReference>
<evidence type="ECO:0000259" key="1">
    <source>
        <dbReference type="PROSITE" id="PS50112"/>
    </source>
</evidence>
<keyword evidence="3" id="KW-1185">Reference proteome</keyword>
<evidence type="ECO:0000313" key="3">
    <source>
        <dbReference type="Proteomes" id="UP001210678"/>
    </source>
</evidence>
<evidence type="ECO:0000313" key="2">
    <source>
        <dbReference type="EMBL" id="MDB1125672.1"/>
    </source>
</evidence>
<gene>
    <name evidence="2" type="ORF">PGX00_19215</name>
</gene>
<organism evidence="2 3">
    <name type="scientific">Vibrio algarum</name>
    <dbReference type="NCBI Taxonomy" id="3020714"/>
    <lineage>
        <taxon>Bacteria</taxon>
        <taxon>Pseudomonadati</taxon>
        <taxon>Pseudomonadota</taxon>
        <taxon>Gammaproteobacteria</taxon>
        <taxon>Vibrionales</taxon>
        <taxon>Vibrionaceae</taxon>
        <taxon>Vibrio</taxon>
    </lineage>
</organism>
<dbReference type="NCBIfam" id="TIGR00229">
    <property type="entry name" value="sensory_box"/>
    <property type="match status" value="1"/>
</dbReference>
<accession>A0ABT4YWB1</accession>
<reference evidence="2 3" key="1">
    <citation type="submission" date="2023-01" db="EMBL/GenBank/DDBJ databases">
        <title>Vibrio sp. KJ40-1 sp.nov, isolated from marine algae.</title>
        <authorList>
            <person name="Butt M."/>
            <person name="Kim J.M.J."/>
            <person name="Jeon C.O.C."/>
        </authorList>
    </citation>
    <scope>NUCLEOTIDE SEQUENCE [LARGE SCALE GENOMIC DNA]</scope>
    <source>
        <strain evidence="2 3">KJ40-1</strain>
    </source>
</reference>
<name>A0ABT4YWB1_9VIBR</name>
<proteinExistence type="predicted"/>
<dbReference type="EMBL" id="JAQLOI010000003">
    <property type="protein sequence ID" value="MDB1125672.1"/>
    <property type="molecule type" value="Genomic_DNA"/>
</dbReference>
<dbReference type="CDD" id="cd00130">
    <property type="entry name" value="PAS"/>
    <property type="match status" value="1"/>
</dbReference>
<dbReference type="RefSeq" id="WP_272139584.1">
    <property type="nucleotide sequence ID" value="NZ_JAQLOI010000003.1"/>
</dbReference>
<sequence>MVAEAREKLINNGSHCMDMNNRQNAVQSLDLSGSIIDVNPAWLKLTGYKKEDVLGRHFVEFLHPDSLLCVDNHFPQLKDFGYVNDVQLKIRTKKNEILSVSLNGTSKYSSNGTFERTFCELSLNSSSCATTTEVLA</sequence>
<dbReference type="InterPro" id="IPR000014">
    <property type="entry name" value="PAS"/>
</dbReference>
<dbReference type="Pfam" id="PF13426">
    <property type="entry name" value="PAS_9"/>
    <property type="match status" value="1"/>
</dbReference>
<dbReference type="SMART" id="SM00091">
    <property type="entry name" value="PAS"/>
    <property type="match status" value="1"/>
</dbReference>
<dbReference type="Gene3D" id="3.30.450.20">
    <property type="entry name" value="PAS domain"/>
    <property type="match status" value="1"/>
</dbReference>
<dbReference type="PROSITE" id="PS50112">
    <property type="entry name" value="PAS"/>
    <property type="match status" value="1"/>
</dbReference>
<feature type="domain" description="PAS" evidence="1">
    <location>
        <begin position="29"/>
        <end position="66"/>
    </location>
</feature>
<dbReference type="InterPro" id="IPR035965">
    <property type="entry name" value="PAS-like_dom_sf"/>
</dbReference>
<comment type="caution">
    <text evidence="2">The sequence shown here is derived from an EMBL/GenBank/DDBJ whole genome shotgun (WGS) entry which is preliminary data.</text>
</comment>